<evidence type="ECO:0000313" key="3">
    <source>
        <dbReference type="Proteomes" id="UP001156870"/>
    </source>
</evidence>
<keyword evidence="3" id="KW-1185">Reference proteome</keyword>
<dbReference type="AlphaFoldDB" id="A0AA37T8X1"/>
<evidence type="ECO:0000259" key="1">
    <source>
        <dbReference type="Pfam" id="PF04230"/>
    </source>
</evidence>
<evidence type="ECO:0000313" key="2">
    <source>
        <dbReference type="EMBL" id="GLS24792.1"/>
    </source>
</evidence>
<dbReference type="PANTHER" id="PTHR36836">
    <property type="entry name" value="COLANIC ACID BIOSYNTHESIS PROTEIN WCAK"/>
    <property type="match status" value="1"/>
</dbReference>
<name>A0AA37T8X1_9GAMM</name>
<proteinExistence type="predicted"/>
<comment type="caution">
    <text evidence="2">The sequence shown here is derived from an EMBL/GenBank/DDBJ whole genome shotgun (WGS) entry which is preliminary data.</text>
</comment>
<gene>
    <name evidence="2" type="ORF">GCM10007877_05060</name>
</gene>
<dbReference type="Pfam" id="PF04230">
    <property type="entry name" value="PS_pyruv_trans"/>
    <property type="match status" value="1"/>
</dbReference>
<dbReference type="PANTHER" id="PTHR36836:SF1">
    <property type="entry name" value="COLANIC ACID BIOSYNTHESIS PROTEIN WCAK"/>
    <property type="match status" value="1"/>
</dbReference>
<keyword evidence="2" id="KW-0808">Transferase</keyword>
<reference evidence="2 3" key="1">
    <citation type="journal article" date="2014" name="Int. J. Syst. Evol. Microbiol.">
        <title>Complete genome sequence of Corynebacterium casei LMG S-19264T (=DSM 44701T), isolated from a smear-ripened cheese.</title>
        <authorList>
            <consortium name="US DOE Joint Genome Institute (JGI-PGF)"/>
            <person name="Walter F."/>
            <person name="Albersmeier A."/>
            <person name="Kalinowski J."/>
            <person name="Ruckert C."/>
        </authorList>
    </citation>
    <scope>NUCLEOTIDE SEQUENCE [LARGE SCALE GENOMIC DNA]</scope>
    <source>
        <strain evidence="2 3">NBRC 110095</strain>
    </source>
</reference>
<dbReference type="GO" id="GO:0016740">
    <property type="term" value="F:transferase activity"/>
    <property type="evidence" value="ECO:0007669"/>
    <property type="project" value="UniProtKB-KW"/>
</dbReference>
<protein>
    <submittedName>
        <fullName evidence="2">Polysaccharide pyruvyl transferase CsaB</fullName>
    </submittedName>
</protein>
<organism evidence="2 3">
    <name type="scientific">Marinibactrum halimedae</name>
    <dbReference type="NCBI Taxonomy" id="1444977"/>
    <lineage>
        <taxon>Bacteria</taxon>
        <taxon>Pseudomonadati</taxon>
        <taxon>Pseudomonadota</taxon>
        <taxon>Gammaproteobacteria</taxon>
        <taxon>Cellvibrionales</taxon>
        <taxon>Cellvibrionaceae</taxon>
        <taxon>Marinibactrum</taxon>
    </lineage>
</organism>
<accession>A0AA37T8X1</accession>
<feature type="domain" description="Polysaccharide pyruvyl transferase" evidence="1">
    <location>
        <begin position="16"/>
        <end position="303"/>
    </location>
</feature>
<dbReference type="EMBL" id="BSPD01000020">
    <property type="protein sequence ID" value="GLS24792.1"/>
    <property type="molecule type" value="Genomic_DNA"/>
</dbReference>
<sequence length="378" mass="42359">MKKFDATLCGFYGMKNSGDDALLLSAGWGAKKFLGVQKVSVTTPMALSNKDFDTIPSTLVEKQRFKGENRFRRYSSAILSQFIIFGGGSVLHSASDIHQKIHMMKLSATKFSLALGVGLGPFKNVAAEKACVKFLNECRFVGVRDKTSLEIAQAIAPTANVHKTFDLAPMLLCREDFELFDVPRKGIAFNLCWSQVDDVNDSSNKKKITEVVEVINRLHLESNEPVYLLDINGHPIMGDHHLHKAITKRLPHGVVERHIEYDSNPLRLLQRLASFKAVVSMRLHGAILSFMANTPVISLNYHSKCREWCRSIGMSEEQQLSSENFSSEELLFALDQTINGNIPTPSLTLAHAVQASFDNWRLIDEKESDCFFRSYSTL</sequence>
<dbReference type="Proteomes" id="UP001156870">
    <property type="component" value="Unassembled WGS sequence"/>
</dbReference>
<dbReference type="InterPro" id="IPR007345">
    <property type="entry name" value="Polysacch_pyruvyl_Trfase"/>
</dbReference>